<sequence>MKKMRDNLKGNRPRLPLSALRLLVSPVRLLSAAVWQTVEQKAVAHYGVLEEFVSMVTDLVPELLTTRQRAQLVLGLRARLILELCQCEDSAHSEVVQPHLDRMQTLIQACVKEAGTTNVDVPNSDFVDFVKDMLKDPETRDNFYETVFPEEFGPAFDEALCTLTSLLLYRLEKFLPLQTFQQVASMFGDVSSVLQDCMAPVSQGDELRIVLQYHKENSQLDHNDGSLDGACIISALKLHSVKTTVARRKHAQDAILDQVPSHTGTEVVPSPRTTQTNTDTIPQCRPIEVKLHKTNFAPGDIIESITRRLGTSPSTQLRPVRQNGGLKMKTLLLQEKGGLCEEAPSPCKWVVSVNEDPSISRNDSAETAPGGDCSDDDSWSYYTDDDPFRRSSSSSDSWSYYSDAASSLVSPGKTPTDSLSGSSDEDLSFNGPKTLSSSEINPGIADTDFVERLKPYNAHCLLCKELINTSLKAHMKTHFPSENYTCPFCNKTFKLYMSLQRHLRGSCSDSTRQQIIVEKPKVAKNLYKCDKCQDAYYDDFSLARHKITHHELYCSVCRRVLRDAATLARHKASHTTFQCIRCEETFTVLTLLLRHCERVHRLSRPFKCIHCPKTFPRLRALILHEGRHTGHLPYQCAQCGSRFRSHTDLVYHERVHTRERPCLCPVCGKTYSQNSSLRRHLKVVHSEFRNEKKHSCSQCEKSFKEKESLKKHEQTVHLNEGSLKTHQQTVHLNEGSLKKHQRGSHVIRFPCQICGKLLSQSSVVRHKLIHTGERPYKCTVPRCDKNFRSGTEVKIHILLHHTSERPFKCNVCGKGFIRLGFLNEHTKIHSGEKTFVCPICGKAFLKLYLMRAHKKKVHTFTKQ</sequence>
<evidence type="ECO:0000256" key="6">
    <source>
        <dbReference type="ARBA" id="ARBA00023015"/>
    </source>
</evidence>
<feature type="domain" description="C2H2-type" evidence="12">
    <location>
        <begin position="527"/>
        <end position="549"/>
    </location>
</feature>
<dbReference type="SMART" id="SM00355">
    <property type="entry name" value="ZnF_C2H2"/>
    <property type="match status" value="13"/>
</dbReference>
<dbReference type="InterPro" id="IPR029400">
    <property type="entry name" value="TINF2_N"/>
</dbReference>
<evidence type="ECO:0000256" key="3">
    <source>
        <dbReference type="ARBA" id="ARBA00022737"/>
    </source>
</evidence>
<keyword evidence="6" id="KW-0805">Transcription regulation</keyword>
<feature type="region of interest" description="Disordered" evidence="11">
    <location>
        <begin position="405"/>
        <end position="440"/>
    </location>
</feature>
<dbReference type="Proteomes" id="UP000693946">
    <property type="component" value="Linkage Group LG18"/>
</dbReference>
<dbReference type="FunFam" id="3.30.160.60:FF:000446">
    <property type="entry name" value="Zinc finger protein"/>
    <property type="match status" value="1"/>
</dbReference>
<evidence type="ECO:0000256" key="7">
    <source>
        <dbReference type="ARBA" id="ARBA00023125"/>
    </source>
</evidence>
<evidence type="ECO:0000256" key="1">
    <source>
        <dbReference type="ARBA" id="ARBA00004123"/>
    </source>
</evidence>
<feature type="domain" description="C2H2-type" evidence="12">
    <location>
        <begin position="835"/>
        <end position="863"/>
    </location>
</feature>
<dbReference type="PROSITE" id="PS00028">
    <property type="entry name" value="ZINC_FINGER_C2H2_1"/>
    <property type="match status" value="9"/>
</dbReference>
<dbReference type="PANTHER" id="PTHR24408">
    <property type="entry name" value="ZINC FINGER PROTEIN"/>
    <property type="match status" value="1"/>
</dbReference>
<dbReference type="Pfam" id="PF14973">
    <property type="entry name" value="TINF2_N"/>
    <property type="match status" value="1"/>
</dbReference>
<dbReference type="GO" id="GO:0005634">
    <property type="term" value="C:nucleus"/>
    <property type="evidence" value="ECO:0007669"/>
    <property type="project" value="UniProtKB-SubCell"/>
</dbReference>
<dbReference type="FunFam" id="3.30.160.60:FF:000064">
    <property type="entry name" value="Early growth response protein 3"/>
    <property type="match status" value="1"/>
</dbReference>
<dbReference type="GO" id="GO:0043565">
    <property type="term" value="F:sequence-specific DNA binding"/>
    <property type="evidence" value="ECO:0007669"/>
    <property type="project" value="TreeGrafter"/>
</dbReference>
<keyword evidence="4 10" id="KW-0863">Zinc-finger</keyword>
<gene>
    <name evidence="13" type="ORF">JOB18_026896</name>
</gene>
<feature type="region of interest" description="Disordered" evidence="11">
    <location>
        <begin position="261"/>
        <end position="280"/>
    </location>
</feature>
<feature type="domain" description="C2H2-type" evidence="12">
    <location>
        <begin position="776"/>
        <end position="806"/>
    </location>
</feature>
<feature type="domain" description="C2H2-type" evidence="12">
    <location>
        <begin position="634"/>
        <end position="661"/>
    </location>
</feature>
<keyword evidence="3" id="KW-0677">Repeat</keyword>
<feature type="compositionally biased region" description="Polar residues" evidence="11">
    <location>
        <begin position="431"/>
        <end position="440"/>
    </location>
</feature>
<evidence type="ECO:0000256" key="5">
    <source>
        <dbReference type="ARBA" id="ARBA00022833"/>
    </source>
</evidence>
<dbReference type="Pfam" id="PF00096">
    <property type="entry name" value="zf-C2H2"/>
    <property type="match status" value="4"/>
</dbReference>
<feature type="domain" description="C2H2-type" evidence="12">
    <location>
        <begin position="694"/>
        <end position="722"/>
    </location>
</feature>
<reference evidence="13 14" key="1">
    <citation type="journal article" date="2021" name="Sci. Rep.">
        <title>Chromosome anchoring in Senegalese sole (Solea senegalensis) reveals sex-associated markers and genome rearrangements in flatfish.</title>
        <authorList>
            <person name="Guerrero-Cozar I."/>
            <person name="Gomez-Garrido J."/>
            <person name="Berbel C."/>
            <person name="Martinez-Blanch J.F."/>
            <person name="Alioto T."/>
            <person name="Claros M.G."/>
            <person name="Gagnaire P.A."/>
            <person name="Manchado M."/>
        </authorList>
    </citation>
    <scope>NUCLEOTIDE SEQUENCE [LARGE SCALE GENOMIC DNA]</scope>
    <source>
        <strain evidence="13">Sse05_10M</strain>
    </source>
</reference>
<dbReference type="GO" id="GO:0008270">
    <property type="term" value="F:zinc ion binding"/>
    <property type="evidence" value="ECO:0007669"/>
    <property type="project" value="UniProtKB-KW"/>
</dbReference>
<evidence type="ECO:0000256" key="9">
    <source>
        <dbReference type="ARBA" id="ARBA00023242"/>
    </source>
</evidence>
<evidence type="ECO:0000256" key="10">
    <source>
        <dbReference type="PROSITE-ProRule" id="PRU00042"/>
    </source>
</evidence>
<dbReference type="Pfam" id="PF13912">
    <property type="entry name" value="zf-C2H2_6"/>
    <property type="match status" value="1"/>
</dbReference>
<accession>A0AAV6RQD7</accession>
<evidence type="ECO:0000259" key="12">
    <source>
        <dbReference type="PROSITE" id="PS50157"/>
    </source>
</evidence>
<protein>
    <submittedName>
        <fullName evidence="13">Zinc finger 37-like</fullName>
    </submittedName>
</protein>
<feature type="domain" description="C2H2-type" evidence="12">
    <location>
        <begin position="807"/>
        <end position="834"/>
    </location>
</feature>
<name>A0AAV6RQD7_SOLSE</name>
<evidence type="ECO:0000313" key="13">
    <source>
        <dbReference type="EMBL" id="KAG7507194.1"/>
    </source>
</evidence>
<keyword evidence="7" id="KW-0238">DNA-binding</keyword>
<dbReference type="InterPro" id="IPR013087">
    <property type="entry name" value="Znf_C2H2_type"/>
</dbReference>
<feature type="domain" description="C2H2-type" evidence="12">
    <location>
        <begin position="749"/>
        <end position="775"/>
    </location>
</feature>
<dbReference type="CDD" id="cd11657">
    <property type="entry name" value="TIN2_N"/>
    <property type="match status" value="1"/>
</dbReference>
<keyword evidence="5" id="KW-0862">Zinc</keyword>
<evidence type="ECO:0000256" key="2">
    <source>
        <dbReference type="ARBA" id="ARBA00022723"/>
    </source>
</evidence>
<feature type="domain" description="C2H2-type" evidence="12">
    <location>
        <begin position="484"/>
        <end position="514"/>
    </location>
</feature>
<feature type="domain" description="C2H2-type" evidence="12">
    <location>
        <begin position="606"/>
        <end position="633"/>
    </location>
</feature>
<feature type="region of interest" description="Disordered" evidence="11">
    <location>
        <begin position="358"/>
        <end position="378"/>
    </location>
</feature>
<evidence type="ECO:0000256" key="4">
    <source>
        <dbReference type="ARBA" id="ARBA00022771"/>
    </source>
</evidence>
<feature type="domain" description="C2H2-type" evidence="12">
    <location>
        <begin position="577"/>
        <end position="605"/>
    </location>
</feature>
<feature type="compositionally biased region" description="Polar residues" evidence="11">
    <location>
        <begin position="271"/>
        <end position="280"/>
    </location>
</feature>
<evidence type="ECO:0000313" key="14">
    <source>
        <dbReference type="Proteomes" id="UP000693946"/>
    </source>
</evidence>
<organism evidence="13 14">
    <name type="scientific">Solea senegalensis</name>
    <name type="common">Senegalese sole</name>
    <dbReference type="NCBI Taxonomy" id="28829"/>
    <lineage>
        <taxon>Eukaryota</taxon>
        <taxon>Metazoa</taxon>
        <taxon>Chordata</taxon>
        <taxon>Craniata</taxon>
        <taxon>Vertebrata</taxon>
        <taxon>Euteleostomi</taxon>
        <taxon>Actinopterygii</taxon>
        <taxon>Neopterygii</taxon>
        <taxon>Teleostei</taxon>
        <taxon>Neoteleostei</taxon>
        <taxon>Acanthomorphata</taxon>
        <taxon>Carangaria</taxon>
        <taxon>Pleuronectiformes</taxon>
        <taxon>Pleuronectoidei</taxon>
        <taxon>Soleidae</taxon>
        <taxon>Solea</taxon>
    </lineage>
</organism>
<keyword evidence="9" id="KW-0539">Nucleus</keyword>
<feature type="domain" description="C2H2-type" evidence="12">
    <location>
        <begin position="662"/>
        <end position="690"/>
    </location>
</feature>
<dbReference type="PROSITE" id="PS50157">
    <property type="entry name" value="ZINC_FINGER_C2H2_2"/>
    <property type="match status" value="11"/>
</dbReference>
<keyword evidence="8" id="KW-0804">Transcription</keyword>
<dbReference type="PANTHER" id="PTHR24408:SF58">
    <property type="entry name" value="TRANSCRIPTION FACTOR (TFIIIA), PUTATIVE (AFU_ORTHOLOGUE AFUA_1G05150)-RELATED"/>
    <property type="match status" value="1"/>
</dbReference>
<comment type="caution">
    <text evidence="13">The sequence shown here is derived from an EMBL/GenBank/DDBJ whole genome shotgun (WGS) entry which is preliminary data.</text>
</comment>
<proteinExistence type="predicted"/>
<dbReference type="EMBL" id="JAGKHQ010000010">
    <property type="protein sequence ID" value="KAG7507194.1"/>
    <property type="molecule type" value="Genomic_DNA"/>
</dbReference>
<dbReference type="GO" id="GO:0000981">
    <property type="term" value="F:DNA-binding transcription factor activity, RNA polymerase II-specific"/>
    <property type="evidence" value="ECO:0007669"/>
    <property type="project" value="TreeGrafter"/>
</dbReference>
<dbReference type="FunFam" id="3.30.160.60:FF:000100">
    <property type="entry name" value="Zinc finger 45-like"/>
    <property type="match status" value="1"/>
</dbReference>
<evidence type="ECO:0000256" key="8">
    <source>
        <dbReference type="ARBA" id="ARBA00023163"/>
    </source>
</evidence>
<keyword evidence="2" id="KW-0479">Metal-binding</keyword>
<evidence type="ECO:0000256" key="11">
    <source>
        <dbReference type="SAM" id="MobiDB-lite"/>
    </source>
</evidence>
<dbReference type="AlphaFoldDB" id="A0AAV6RQD7"/>
<comment type="subcellular location">
    <subcellularLocation>
        <location evidence="1">Nucleus</location>
    </subcellularLocation>
</comment>
<keyword evidence="14" id="KW-1185">Reference proteome</keyword>